<dbReference type="Pfam" id="PF13715">
    <property type="entry name" value="CarbopepD_reg_2"/>
    <property type="match status" value="1"/>
</dbReference>
<evidence type="ECO:0000313" key="2">
    <source>
        <dbReference type="EMBL" id="GAA3935808.1"/>
    </source>
</evidence>
<accession>A0ABP7N6N4</accession>
<evidence type="ECO:0008006" key="4">
    <source>
        <dbReference type="Google" id="ProtNLM"/>
    </source>
</evidence>
<keyword evidence="3" id="KW-1185">Reference proteome</keyword>
<dbReference type="InterPro" id="IPR008969">
    <property type="entry name" value="CarboxyPept-like_regulatory"/>
</dbReference>
<dbReference type="Proteomes" id="UP001499909">
    <property type="component" value="Unassembled WGS sequence"/>
</dbReference>
<protein>
    <recommendedName>
        <fullName evidence="4">Carboxypeptidase-like regulatory domain-containing protein</fullName>
    </recommendedName>
</protein>
<evidence type="ECO:0000313" key="3">
    <source>
        <dbReference type="Proteomes" id="UP001499909"/>
    </source>
</evidence>
<keyword evidence="1" id="KW-0732">Signal</keyword>
<feature type="chain" id="PRO_5045234831" description="Carboxypeptidase-like regulatory domain-containing protein" evidence="1">
    <location>
        <begin position="23"/>
        <end position="142"/>
    </location>
</feature>
<dbReference type="Gene3D" id="2.60.40.1120">
    <property type="entry name" value="Carboxypeptidase-like, regulatory domain"/>
    <property type="match status" value="1"/>
</dbReference>
<evidence type="ECO:0000256" key="1">
    <source>
        <dbReference type="SAM" id="SignalP"/>
    </source>
</evidence>
<sequence length="142" mass="15075">MSHTFLSLLAFGLLAAPGSALAQQQGAPPVASADLPAAPVRECPTLTGVITDQNHQPLTGATIVVQGISDAYSTNSEGRYIIAPRRPMPQAVHLQISAVGYETQKLELTGCQPPEVMLRSLPGTRFKRDGRIKKTTSTGKIK</sequence>
<dbReference type="SUPFAM" id="SSF49464">
    <property type="entry name" value="Carboxypeptidase regulatory domain-like"/>
    <property type="match status" value="1"/>
</dbReference>
<reference evidence="3" key="1">
    <citation type="journal article" date="2019" name="Int. J. Syst. Evol. Microbiol.">
        <title>The Global Catalogue of Microorganisms (GCM) 10K type strain sequencing project: providing services to taxonomists for standard genome sequencing and annotation.</title>
        <authorList>
            <consortium name="The Broad Institute Genomics Platform"/>
            <consortium name="The Broad Institute Genome Sequencing Center for Infectious Disease"/>
            <person name="Wu L."/>
            <person name="Ma J."/>
        </authorList>
    </citation>
    <scope>NUCLEOTIDE SEQUENCE [LARGE SCALE GENOMIC DNA]</scope>
    <source>
        <strain evidence="3">JCM 17214</strain>
    </source>
</reference>
<gene>
    <name evidence="2" type="ORF">GCM10022406_20170</name>
</gene>
<organism evidence="2 3">
    <name type="scientific">Hymenobacter algoricola</name>
    <dbReference type="NCBI Taxonomy" id="486267"/>
    <lineage>
        <taxon>Bacteria</taxon>
        <taxon>Pseudomonadati</taxon>
        <taxon>Bacteroidota</taxon>
        <taxon>Cytophagia</taxon>
        <taxon>Cytophagales</taxon>
        <taxon>Hymenobacteraceae</taxon>
        <taxon>Hymenobacter</taxon>
    </lineage>
</organism>
<name>A0ABP7N6N4_9BACT</name>
<dbReference type="RefSeq" id="WP_345113105.1">
    <property type="nucleotide sequence ID" value="NZ_BAABDH010000036.1"/>
</dbReference>
<comment type="caution">
    <text evidence="2">The sequence shown here is derived from an EMBL/GenBank/DDBJ whole genome shotgun (WGS) entry which is preliminary data.</text>
</comment>
<feature type="signal peptide" evidence="1">
    <location>
        <begin position="1"/>
        <end position="22"/>
    </location>
</feature>
<proteinExistence type="predicted"/>
<dbReference type="EMBL" id="BAABDH010000036">
    <property type="protein sequence ID" value="GAA3935808.1"/>
    <property type="molecule type" value="Genomic_DNA"/>
</dbReference>